<reference evidence="2" key="1">
    <citation type="submission" date="2021-10" db="EMBL/GenBank/DDBJ databases">
        <authorList>
            <person name="Piombo E."/>
        </authorList>
    </citation>
    <scope>NUCLEOTIDE SEQUENCE</scope>
</reference>
<comment type="caution">
    <text evidence="2">The sequence shown here is derived from an EMBL/GenBank/DDBJ whole genome shotgun (WGS) entry which is preliminary data.</text>
</comment>
<dbReference type="Proteomes" id="UP000775872">
    <property type="component" value="Unassembled WGS sequence"/>
</dbReference>
<name>A0A9N9ZDX8_9HYPO</name>
<feature type="compositionally biased region" description="Low complexity" evidence="1">
    <location>
        <begin position="269"/>
        <end position="281"/>
    </location>
</feature>
<dbReference type="EMBL" id="CABFOC020000045">
    <property type="protein sequence ID" value="CAH0053608.1"/>
    <property type="molecule type" value="Genomic_DNA"/>
</dbReference>
<evidence type="ECO:0000313" key="2">
    <source>
        <dbReference type="EMBL" id="CAH0053608.1"/>
    </source>
</evidence>
<protein>
    <submittedName>
        <fullName evidence="2">Uncharacterized protein</fullName>
    </submittedName>
</protein>
<evidence type="ECO:0000313" key="3">
    <source>
        <dbReference type="Proteomes" id="UP000775872"/>
    </source>
</evidence>
<feature type="compositionally biased region" description="Basic and acidic residues" evidence="1">
    <location>
        <begin position="218"/>
        <end position="229"/>
    </location>
</feature>
<feature type="region of interest" description="Disordered" evidence="1">
    <location>
        <begin position="252"/>
        <end position="281"/>
    </location>
</feature>
<gene>
    <name evidence="2" type="ORF">CSOL1703_00005482</name>
</gene>
<proteinExistence type="predicted"/>
<dbReference type="PANTHER" id="PTHR42103:SF2">
    <property type="entry name" value="AB HYDROLASE-1 DOMAIN-CONTAINING PROTEIN"/>
    <property type="match status" value="1"/>
</dbReference>
<dbReference type="InterPro" id="IPR029058">
    <property type="entry name" value="AB_hydrolase_fold"/>
</dbReference>
<sequence length="402" mass="43624">MHLPDPALTFTLPSLHDNLTLNCRIYHPLGLAASNSTAGWRPKHAAVLGHPYAPLGGSYDDPVVEDVAAHLVRAGFVVATFNFRSATPAQAFGLAMLKGAANSEGRTSWSAKPEREDYTTLVGFLTYYIHYLDNHESRPHNPGSPTLLMGGYSYGAMITAQIPPLSSILAQFTSPSITSTPGLLRTRAESLGTQQRELLQMYSGRRSLRVGECSSPRKSHDSRRSFSLDDAEEKLRKGVQDFIAKTRHHHHLAAPASAIDGKTDPPRSAPGSPAAEAPAEDATLQSLPDLLRPSAAYLLISPLQGLISNLATMSRAPGSSLAEGKLRHNPTLAIYGDHDVFVPVGKLRGWVERMQGAEGSRFRGEEISGAGHFWVEHGVFNQMGDLVSRFSREIISDEMTET</sequence>
<dbReference type="OrthoDB" id="10260961at2759"/>
<dbReference type="Gene3D" id="3.40.50.1820">
    <property type="entry name" value="alpha/beta hydrolase"/>
    <property type="match status" value="2"/>
</dbReference>
<dbReference type="AlphaFoldDB" id="A0A9N9ZDX8"/>
<organism evidence="2 3">
    <name type="scientific">Clonostachys solani</name>
    <dbReference type="NCBI Taxonomy" id="160281"/>
    <lineage>
        <taxon>Eukaryota</taxon>
        <taxon>Fungi</taxon>
        <taxon>Dikarya</taxon>
        <taxon>Ascomycota</taxon>
        <taxon>Pezizomycotina</taxon>
        <taxon>Sordariomycetes</taxon>
        <taxon>Hypocreomycetidae</taxon>
        <taxon>Hypocreales</taxon>
        <taxon>Bionectriaceae</taxon>
        <taxon>Clonostachys</taxon>
    </lineage>
</organism>
<feature type="region of interest" description="Disordered" evidence="1">
    <location>
        <begin position="209"/>
        <end position="229"/>
    </location>
</feature>
<accession>A0A9N9ZDX8</accession>
<evidence type="ECO:0000256" key="1">
    <source>
        <dbReference type="SAM" id="MobiDB-lite"/>
    </source>
</evidence>
<keyword evidence="3" id="KW-1185">Reference proteome</keyword>
<dbReference type="SUPFAM" id="SSF53474">
    <property type="entry name" value="alpha/beta-Hydrolases"/>
    <property type="match status" value="1"/>
</dbReference>
<dbReference type="PANTHER" id="PTHR42103">
    <property type="entry name" value="ALPHA/BETA-HYDROLASES SUPERFAMILY PROTEIN"/>
    <property type="match status" value="1"/>
</dbReference>